<dbReference type="NCBIfam" id="TIGR03062">
    <property type="entry name" value="pip_yhgE_Cterm"/>
    <property type="match status" value="1"/>
</dbReference>
<keyword evidence="8" id="KW-1185">Reference proteome</keyword>
<feature type="transmembrane region" description="Helical" evidence="5">
    <location>
        <begin position="725"/>
        <end position="745"/>
    </location>
</feature>
<dbReference type="AlphaFoldDB" id="A0A0R1KH29"/>
<evidence type="ECO:0000259" key="6">
    <source>
        <dbReference type="Pfam" id="PF12051"/>
    </source>
</evidence>
<dbReference type="PATRIC" id="fig|1423775.4.peg.1655"/>
<feature type="domain" description="DUF3533" evidence="6">
    <location>
        <begin position="18"/>
        <end position="173"/>
    </location>
</feature>
<dbReference type="PANTHER" id="PTHR43077">
    <property type="entry name" value="TRANSPORT PERMEASE YVFS-RELATED"/>
    <property type="match status" value="1"/>
</dbReference>
<evidence type="ECO:0000256" key="4">
    <source>
        <dbReference type="ARBA" id="ARBA00023136"/>
    </source>
</evidence>
<comment type="caution">
    <text evidence="7">The sequence shown here is derived from an EMBL/GenBank/DDBJ whole genome shotgun (WGS) entry which is preliminary data.</text>
</comment>
<dbReference type="InterPro" id="IPR011049">
    <property type="entry name" value="Serralysin-like_metalloprot_C"/>
</dbReference>
<dbReference type="Proteomes" id="UP000051248">
    <property type="component" value="Unassembled WGS sequence"/>
</dbReference>
<reference evidence="7 8" key="1">
    <citation type="journal article" date="2015" name="Genome Announc.">
        <title>Expanding the biotechnology potential of lactobacilli through comparative genomics of 213 strains and associated genera.</title>
        <authorList>
            <person name="Sun Z."/>
            <person name="Harris H.M."/>
            <person name="McCann A."/>
            <person name="Guo C."/>
            <person name="Argimon S."/>
            <person name="Zhang W."/>
            <person name="Yang X."/>
            <person name="Jeffery I.B."/>
            <person name="Cooney J.C."/>
            <person name="Kagawa T.F."/>
            <person name="Liu W."/>
            <person name="Song Y."/>
            <person name="Salvetti E."/>
            <person name="Wrobel A."/>
            <person name="Rasinkangas P."/>
            <person name="Parkhill J."/>
            <person name="Rea M.C."/>
            <person name="O'Sullivan O."/>
            <person name="Ritari J."/>
            <person name="Douillard F.P."/>
            <person name="Paul Ross R."/>
            <person name="Yang R."/>
            <person name="Briner A.E."/>
            <person name="Felis G.E."/>
            <person name="de Vos W.M."/>
            <person name="Barrangou R."/>
            <person name="Klaenhammer T.R."/>
            <person name="Caufield P.W."/>
            <person name="Cui Y."/>
            <person name="Zhang H."/>
            <person name="O'Toole P.W."/>
        </authorList>
    </citation>
    <scope>NUCLEOTIDE SEQUENCE [LARGE SCALE GENOMIC DNA]</scope>
    <source>
        <strain evidence="7 8">DSM 19682</strain>
    </source>
</reference>
<dbReference type="InterPro" id="IPR017500">
    <property type="entry name" value="Phage_infect_YhgE_N"/>
</dbReference>
<feature type="transmembrane region" description="Helical" evidence="5">
    <location>
        <begin position="752"/>
        <end position="772"/>
    </location>
</feature>
<dbReference type="NCBIfam" id="TIGR03057">
    <property type="entry name" value="xxxLxxG_by_4"/>
    <property type="match status" value="6"/>
</dbReference>
<keyword evidence="4 5" id="KW-0472">Membrane</keyword>
<dbReference type="OrthoDB" id="9811483at2"/>
<organism evidence="7 8">
    <name type="scientific">Companilactobacillus nodensis DSM 19682 = JCM 14932 = NBRC 107160</name>
    <dbReference type="NCBI Taxonomy" id="1423775"/>
    <lineage>
        <taxon>Bacteria</taxon>
        <taxon>Bacillati</taxon>
        <taxon>Bacillota</taxon>
        <taxon>Bacilli</taxon>
        <taxon>Lactobacillales</taxon>
        <taxon>Lactobacillaceae</taxon>
        <taxon>Companilactobacillus</taxon>
    </lineage>
</organism>
<dbReference type="GO" id="GO:0016020">
    <property type="term" value="C:membrane"/>
    <property type="evidence" value="ECO:0007669"/>
    <property type="project" value="UniProtKB-SubCell"/>
</dbReference>
<evidence type="ECO:0000256" key="5">
    <source>
        <dbReference type="SAM" id="Phobius"/>
    </source>
</evidence>
<evidence type="ECO:0000256" key="2">
    <source>
        <dbReference type="ARBA" id="ARBA00022692"/>
    </source>
</evidence>
<dbReference type="InterPro" id="IPR017501">
    <property type="entry name" value="Phage_infect_YhgE_C"/>
</dbReference>
<dbReference type="Gene3D" id="3.40.1710.10">
    <property type="entry name" value="abc type-2 transporter like domain"/>
    <property type="match status" value="1"/>
</dbReference>
<gene>
    <name evidence="7" type="ORF">FD03_GL001624</name>
</gene>
<keyword evidence="2 5" id="KW-0812">Transmembrane</keyword>
<keyword evidence="3 5" id="KW-1133">Transmembrane helix</keyword>
<feature type="transmembrane region" description="Helical" evidence="5">
    <location>
        <begin position="696"/>
        <end position="719"/>
    </location>
</feature>
<dbReference type="Pfam" id="PF12051">
    <property type="entry name" value="DUF3533"/>
    <property type="match status" value="1"/>
</dbReference>
<dbReference type="NCBIfam" id="TIGR03061">
    <property type="entry name" value="pip_yhgE_Nterm"/>
    <property type="match status" value="1"/>
</dbReference>
<feature type="transmembrane region" description="Helical" evidence="5">
    <location>
        <begin position="655"/>
        <end position="675"/>
    </location>
</feature>
<dbReference type="STRING" id="1423775.FD03_GL001624"/>
<dbReference type="RefSeq" id="WP_025023154.1">
    <property type="nucleotide sequence ID" value="NZ_AZDZ01000019.1"/>
</dbReference>
<dbReference type="InterPro" id="IPR023908">
    <property type="entry name" value="xxxLxxG_rpt"/>
</dbReference>
<dbReference type="InterPro" id="IPR051328">
    <property type="entry name" value="T7SS_ABC-Transporter"/>
</dbReference>
<comment type="subcellular location">
    <subcellularLocation>
        <location evidence="1">Membrane</location>
        <topology evidence="1">Multi-pass membrane protein</topology>
    </subcellularLocation>
</comment>
<evidence type="ECO:0000256" key="3">
    <source>
        <dbReference type="ARBA" id="ARBA00022989"/>
    </source>
</evidence>
<sequence>MLKAEWKYILKHRFLLIVLIVIMFIPSIYSVTFLKSMWNPYQELNKIPVAVINEDEPVKYQDSELEVGHNLTNNLKNSSAMNFKIINNKKTADQGLKNGKYYMIITIPKNFSKNATTLMNKEPKKMILKYETSAGHNYTASKMTATAAKQVAQEVSQQITKSYSKTMFTDIKKIGNGMKTAANGSAKVVKGDQKISTANKTITNGLNQLAASSLTFSDGTNSLNQGLNDYIQGVDQLESGNNDLTSGVEQLSNNSSNLINGVGQLANGSSNLNTGIKSYTSGVDNLNSSTKSLNFGSSSLASGSNKLSKSSTALNSGMNQIYSASSQLSTQLQRVSDGLNSSSDTAKLSSSISNLKSALSNNSQSDTLQTDLASLQKSIDNNNDDLTVKVSDVADQQGLTSEQKSAILAAVSDNDSASITQAASTLNKDLSNMLDSQNTAVDNLNTIQSQLSTNSDLTTIIGQLSSGATALTTNIGTAATGMNQLNNGISQLTDNSTALANGANKVSVGTEQLADSSNTLTTGANTLTNGISSMNSQMPALTNGISQLDTGASQLNSGFHKLTANNQTLTSGSKQLSSGATQISSGANTLASGSSQMGTGISQVTSGDNTLATQLANGAKKAKVNPSKLTYDQIVQPATTKHTERDDAPNNGTGMAPYMLSVSLFVGALAFNMMFDTYSPRKYPRNGFNWWFSKASVQLVFATCEAIIVFGLLCVIDGLAPIHPVATFGMILCTALVFMAIVGWLNLVFGKVGAFFSMILLVLQLGGSAGTYPIQLSNGFFNAIHPWLPMSYSVSGLRETLMIGNSAISQMIILLSITTVFSIMSILFFLRRRSHINKIDFTKEAAENSLT</sequence>
<evidence type="ECO:0000313" key="7">
    <source>
        <dbReference type="EMBL" id="KRK79258.1"/>
    </source>
</evidence>
<evidence type="ECO:0000256" key="1">
    <source>
        <dbReference type="ARBA" id="ARBA00004141"/>
    </source>
</evidence>
<dbReference type="EMBL" id="AZDZ01000019">
    <property type="protein sequence ID" value="KRK79258.1"/>
    <property type="molecule type" value="Genomic_DNA"/>
</dbReference>
<dbReference type="SUPFAM" id="SSF101967">
    <property type="entry name" value="Adhesin YadA, collagen-binding domain"/>
    <property type="match status" value="1"/>
</dbReference>
<accession>A0A0R1KH29</accession>
<feature type="transmembrane region" description="Helical" evidence="5">
    <location>
        <begin position="807"/>
        <end position="830"/>
    </location>
</feature>
<evidence type="ECO:0000313" key="8">
    <source>
        <dbReference type="Proteomes" id="UP000051248"/>
    </source>
</evidence>
<dbReference type="InterPro" id="IPR022703">
    <property type="entry name" value="DUF3533"/>
</dbReference>
<dbReference type="eggNOG" id="COG1511">
    <property type="taxonomic scope" value="Bacteria"/>
</dbReference>
<proteinExistence type="predicted"/>
<dbReference type="PANTHER" id="PTHR43077:SF5">
    <property type="entry name" value="PHAGE INFECTION PROTEIN"/>
    <property type="match status" value="1"/>
</dbReference>
<name>A0A0R1KH29_9LACO</name>
<dbReference type="Gene3D" id="1.10.287.950">
    <property type="entry name" value="Methyl-accepting chemotaxis protein"/>
    <property type="match status" value="1"/>
</dbReference>
<protein>
    <submittedName>
        <fullName evidence="7">Integral membrane protein</fullName>
    </submittedName>
</protein>